<dbReference type="Proteomes" id="UP000824140">
    <property type="component" value="Unassembled WGS sequence"/>
</dbReference>
<dbReference type="InterPro" id="IPR013783">
    <property type="entry name" value="Ig-like_fold"/>
</dbReference>
<dbReference type="Gene3D" id="2.60.40.10">
    <property type="entry name" value="Immunoglobulins"/>
    <property type="match status" value="1"/>
</dbReference>
<dbReference type="Pfam" id="PF00801">
    <property type="entry name" value="PKD"/>
    <property type="match status" value="1"/>
</dbReference>
<sequence>MLEGNRICDNRDAGKYRGHGIYCKNARLIYLSANEFSGNQGEDVCQDGHVASVVELSGAPTPIAPLRVDWPGAFLRAGQPCSFAAQGAPGLRWLWDFGDDTTSPQQNPQHTYSHSGMYTVCATADNGARAAMAGQTLFVLPRDYAPFSIERVETDARLASQSPLTLKSENGKEHMAKLIGQGEIADALVLQLQYFSDADTDWDKATRYPVITLWQDERNGLLLRPQAPLLEMMYAADPEQREAGRLYEIPLAGNDVFAAEPIGHGVHGTVRQIDIRYGGCSEAHATLVINALGFARAIGAPAQPALDITGGRAEILLSGAPRGEASAPVSPPFSFEGDRTARITFASGESGYYGVVFDMPRLFDRVEAVFYQNLTHTTQAQGETLPAAVWVECLSGGQWHVLEHTRRAPEENAPNLLDFPVQDAEGVRVAFQAANGSVSLHRFSVYHRAAAPIRLSCAPASIAIDRFEVKLNKEFNGNGAPLGDLTAAVYELSAAGELTNRLFSTVVPRDRVIPYVPLAIETPGLSLVEGTRYALALGQTQEAASRTEGDYYRWIAGPVDCAETFGIFTDGQTKPSDYDWGTAWLRAVAGNVAAQLVHTSEHVGTRFGIAGMQCRYQTFCAPWRHQCLCDGDTRTGMTLRAPLSIALERPAACVFLYAPEATPPLTITSAAGERLAGPLCLSPGKNAVPLAESAATELLLECDGAVLSEIEVIPR</sequence>
<organism evidence="2 3">
    <name type="scientific">Candidatus Alectryocaccomicrobium excrementavium</name>
    <dbReference type="NCBI Taxonomy" id="2840668"/>
    <lineage>
        <taxon>Bacteria</taxon>
        <taxon>Bacillati</taxon>
        <taxon>Bacillota</taxon>
        <taxon>Clostridia</taxon>
        <taxon>Candidatus Alectryocaccomicrobium</taxon>
    </lineage>
</organism>
<evidence type="ECO:0000259" key="1">
    <source>
        <dbReference type="PROSITE" id="PS50093"/>
    </source>
</evidence>
<dbReference type="CDD" id="cd00146">
    <property type="entry name" value="PKD"/>
    <property type="match status" value="1"/>
</dbReference>
<dbReference type="PROSITE" id="PS50093">
    <property type="entry name" value="PKD"/>
    <property type="match status" value="1"/>
</dbReference>
<name>A0A9D1FXY4_9FIRM</name>
<dbReference type="InterPro" id="IPR035986">
    <property type="entry name" value="PKD_dom_sf"/>
</dbReference>
<dbReference type="AlphaFoldDB" id="A0A9D1FXY4"/>
<feature type="domain" description="PKD" evidence="1">
    <location>
        <begin position="87"/>
        <end position="139"/>
    </location>
</feature>
<proteinExistence type="predicted"/>
<protein>
    <submittedName>
        <fullName evidence="2">PKD domain-containing protein</fullName>
    </submittedName>
</protein>
<dbReference type="EMBL" id="DVJN01000003">
    <property type="protein sequence ID" value="HIS91412.1"/>
    <property type="molecule type" value="Genomic_DNA"/>
</dbReference>
<evidence type="ECO:0000313" key="3">
    <source>
        <dbReference type="Proteomes" id="UP000824140"/>
    </source>
</evidence>
<dbReference type="InterPro" id="IPR000601">
    <property type="entry name" value="PKD_dom"/>
</dbReference>
<comment type="caution">
    <text evidence="2">The sequence shown here is derived from an EMBL/GenBank/DDBJ whole genome shotgun (WGS) entry which is preliminary data.</text>
</comment>
<accession>A0A9D1FXY4</accession>
<dbReference type="SMART" id="SM00089">
    <property type="entry name" value="PKD"/>
    <property type="match status" value="1"/>
</dbReference>
<dbReference type="SUPFAM" id="SSF49299">
    <property type="entry name" value="PKD domain"/>
    <property type="match status" value="1"/>
</dbReference>
<reference evidence="2" key="2">
    <citation type="journal article" date="2021" name="PeerJ">
        <title>Extensive microbial diversity within the chicken gut microbiome revealed by metagenomics and culture.</title>
        <authorList>
            <person name="Gilroy R."/>
            <person name="Ravi A."/>
            <person name="Getino M."/>
            <person name="Pursley I."/>
            <person name="Horton D.L."/>
            <person name="Alikhan N.F."/>
            <person name="Baker D."/>
            <person name="Gharbi K."/>
            <person name="Hall N."/>
            <person name="Watson M."/>
            <person name="Adriaenssens E.M."/>
            <person name="Foster-Nyarko E."/>
            <person name="Jarju S."/>
            <person name="Secka A."/>
            <person name="Antonio M."/>
            <person name="Oren A."/>
            <person name="Chaudhuri R.R."/>
            <person name="La Ragione R."/>
            <person name="Hildebrand F."/>
            <person name="Pallen M.J."/>
        </authorList>
    </citation>
    <scope>NUCLEOTIDE SEQUENCE</scope>
    <source>
        <strain evidence="2">13766</strain>
    </source>
</reference>
<evidence type="ECO:0000313" key="2">
    <source>
        <dbReference type="EMBL" id="HIS91412.1"/>
    </source>
</evidence>
<reference evidence="2" key="1">
    <citation type="submission" date="2020-10" db="EMBL/GenBank/DDBJ databases">
        <authorList>
            <person name="Gilroy R."/>
        </authorList>
    </citation>
    <scope>NUCLEOTIDE SEQUENCE</scope>
    <source>
        <strain evidence="2">13766</strain>
    </source>
</reference>
<gene>
    <name evidence="2" type="ORF">IAA84_00160</name>
</gene>
<dbReference type="InterPro" id="IPR022409">
    <property type="entry name" value="PKD/Chitinase_dom"/>
</dbReference>